<evidence type="ECO:0000256" key="8">
    <source>
        <dbReference type="ARBA" id="ARBA00038091"/>
    </source>
</evidence>
<keyword evidence="7" id="KW-0694">RNA-binding</keyword>
<dbReference type="Gene3D" id="3.40.50.150">
    <property type="entry name" value="Vaccinia Virus protein VP39"/>
    <property type="match status" value="1"/>
</dbReference>
<dbReference type="InterPro" id="IPR019614">
    <property type="entry name" value="SAM-dep_methyl-trfase"/>
</dbReference>
<feature type="domain" description="PUA" evidence="9">
    <location>
        <begin position="2"/>
        <end position="87"/>
    </location>
</feature>
<dbReference type="Gene3D" id="3.30.750.80">
    <property type="entry name" value="RNA methyltransferase domain (HRMD) like"/>
    <property type="match status" value="1"/>
</dbReference>
<dbReference type="InterPro" id="IPR029063">
    <property type="entry name" value="SAM-dependent_MTases_sf"/>
</dbReference>
<accession>A0A7V2ZLI5</accession>
<dbReference type="PANTHER" id="PTHR42873">
    <property type="entry name" value="RIBOSOMAL RNA LARGE SUBUNIT METHYLTRANSFERASE"/>
    <property type="match status" value="1"/>
</dbReference>
<dbReference type="GO" id="GO:0003723">
    <property type="term" value="F:RNA binding"/>
    <property type="evidence" value="ECO:0007669"/>
    <property type="project" value="UniProtKB-KW"/>
</dbReference>
<dbReference type="InterPro" id="IPR036974">
    <property type="entry name" value="PUA_sf"/>
</dbReference>
<dbReference type="GO" id="GO:0006364">
    <property type="term" value="P:rRNA processing"/>
    <property type="evidence" value="ECO:0007669"/>
    <property type="project" value="UniProtKB-KW"/>
</dbReference>
<dbReference type="SUPFAM" id="SSF53335">
    <property type="entry name" value="S-adenosyl-L-methionine-dependent methyltransferases"/>
    <property type="match status" value="1"/>
</dbReference>
<dbReference type="CDD" id="cd02440">
    <property type="entry name" value="AdoMet_MTases"/>
    <property type="match status" value="1"/>
</dbReference>
<keyword evidence="2" id="KW-0963">Cytoplasm</keyword>
<dbReference type="PROSITE" id="PS50890">
    <property type="entry name" value="PUA"/>
    <property type="match status" value="1"/>
</dbReference>
<evidence type="ECO:0000256" key="1">
    <source>
        <dbReference type="ARBA" id="ARBA00004496"/>
    </source>
</evidence>
<evidence type="ECO:0000256" key="5">
    <source>
        <dbReference type="ARBA" id="ARBA00022679"/>
    </source>
</evidence>
<dbReference type="GO" id="GO:0005737">
    <property type="term" value="C:cytoplasm"/>
    <property type="evidence" value="ECO:0007669"/>
    <property type="project" value="UniProtKB-SubCell"/>
</dbReference>
<dbReference type="InterPro" id="IPR041532">
    <property type="entry name" value="RlmI-like_PUA"/>
</dbReference>
<evidence type="ECO:0000259" key="9">
    <source>
        <dbReference type="SMART" id="SM00359"/>
    </source>
</evidence>
<dbReference type="CDD" id="cd21153">
    <property type="entry name" value="PUA_RlmI"/>
    <property type="match status" value="1"/>
</dbReference>
<name>A0A7V2ZLI5_9BACT</name>
<gene>
    <name evidence="10" type="ORF">ENS31_11845</name>
</gene>
<reference evidence="10" key="1">
    <citation type="journal article" date="2020" name="mSystems">
        <title>Genome- and Community-Level Interaction Insights into Carbon Utilization and Element Cycling Functions of Hydrothermarchaeota in Hydrothermal Sediment.</title>
        <authorList>
            <person name="Zhou Z."/>
            <person name="Liu Y."/>
            <person name="Xu W."/>
            <person name="Pan J."/>
            <person name="Luo Z.H."/>
            <person name="Li M."/>
        </authorList>
    </citation>
    <scope>NUCLEOTIDE SEQUENCE [LARGE SCALE GENOMIC DNA]</scope>
    <source>
        <strain evidence="10">SpSt-479</strain>
    </source>
</reference>
<dbReference type="SMART" id="SM00359">
    <property type="entry name" value="PUA"/>
    <property type="match status" value="1"/>
</dbReference>
<keyword evidence="4 10" id="KW-0489">Methyltransferase</keyword>
<sequence length="395" mass="44633">MGSVTLKKNKERIVQSKHPWIFSGAIDKIDDVKKNGETVLIKSIEDKSLALGAISLHSQISVRIWTFKPEEKIDKYFFENRIKSAIELRKKIIDKNSTNVYRLINSENDLLPGLIVDVYENYLVCQFLSAGVTFWKKEIVEILSDLIKPKGIFERSDSESLEKEKLEKSTGVLFGEEPPDLIEVVENDIKFFVDIRAGHKTGFYIDQRDNRESLKKFVKDKALLNCFCYTGGFSLYAKSAKAKSITNIDSSAEALNILLKNFELNSFPKDNIENIEGDVFKVLRKFRDENKKFDVIILDPPKFAESASQIIKAARGYKDINLLAMKLLNPGGILFTFSCSGHITQELFRKIVDDAAIDSGRAVKVISQLTQSSDHPVLSGFPEGLYLKGLICEVT</sequence>
<evidence type="ECO:0000256" key="3">
    <source>
        <dbReference type="ARBA" id="ARBA00022552"/>
    </source>
</evidence>
<evidence type="ECO:0000256" key="2">
    <source>
        <dbReference type="ARBA" id="ARBA00022490"/>
    </source>
</evidence>
<dbReference type="Pfam" id="PF10672">
    <property type="entry name" value="Methyltrans_SAM"/>
    <property type="match status" value="1"/>
</dbReference>
<keyword evidence="6" id="KW-0949">S-adenosyl-L-methionine</keyword>
<protein>
    <submittedName>
        <fullName evidence="10">Class I SAM-dependent rRNA methyltransferase</fullName>
    </submittedName>
</protein>
<keyword evidence="3" id="KW-0698">rRNA processing</keyword>
<comment type="subcellular location">
    <subcellularLocation>
        <location evidence="1">Cytoplasm</location>
    </subcellularLocation>
</comment>
<dbReference type="Pfam" id="PF17785">
    <property type="entry name" value="PUA_3"/>
    <property type="match status" value="1"/>
</dbReference>
<proteinExistence type="inferred from homology"/>
<organism evidence="10">
    <name type="scientific">Ignavibacterium album</name>
    <dbReference type="NCBI Taxonomy" id="591197"/>
    <lineage>
        <taxon>Bacteria</taxon>
        <taxon>Pseudomonadati</taxon>
        <taxon>Ignavibacteriota</taxon>
        <taxon>Ignavibacteria</taxon>
        <taxon>Ignavibacteriales</taxon>
        <taxon>Ignavibacteriaceae</taxon>
        <taxon>Ignavibacterium</taxon>
    </lineage>
</organism>
<keyword evidence="5 10" id="KW-0808">Transferase</keyword>
<dbReference type="InterPro" id="IPR002478">
    <property type="entry name" value="PUA"/>
</dbReference>
<comment type="caution">
    <text evidence="10">The sequence shown here is derived from an EMBL/GenBank/DDBJ whole genome shotgun (WGS) entry which is preliminary data.</text>
</comment>
<dbReference type="PANTHER" id="PTHR42873:SF1">
    <property type="entry name" value="S-ADENOSYLMETHIONINE-DEPENDENT METHYLTRANSFERASE DOMAIN-CONTAINING PROTEIN"/>
    <property type="match status" value="1"/>
</dbReference>
<dbReference type="AlphaFoldDB" id="A0A7V2ZLI5"/>
<dbReference type="GO" id="GO:0032259">
    <property type="term" value="P:methylation"/>
    <property type="evidence" value="ECO:0007669"/>
    <property type="project" value="UniProtKB-KW"/>
</dbReference>
<dbReference type="InterPro" id="IPR015947">
    <property type="entry name" value="PUA-like_sf"/>
</dbReference>
<evidence type="ECO:0000256" key="6">
    <source>
        <dbReference type="ARBA" id="ARBA00022691"/>
    </source>
</evidence>
<dbReference type="SUPFAM" id="SSF88697">
    <property type="entry name" value="PUA domain-like"/>
    <property type="match status" value="1"/>
</dbReference>
<dbReference type="GO" id="GO:0008168">
    <property type="term" value="F:methyltransferase activity"/>
    <property type="evidence" value="ECO:0007669"/>
    <property type="project" value="UniProtKB-KW"/>
</dbReference>
<evidence type="ECO:0000313" key="10">
    <source>
        <dbReference type="EMBL" id="HFI92199.1"/>
    </source>
</evidence>
<comment type="similarity">
    <text evidence="8">Belongs to the methyltransferase superfamily. RlmI family.</text>
</comment>
<evidence type="ECO:0000256" key="4">
    <source>
        <dbReference type="ARBA" id="ARBA00022603"/>
    </source>
</evidence>
<dbReference type="EMBL" id="DSUJ01000010">
    <property type="protein sequence ID" value="HFI92199.1"/>
    <property type="molecule type" value="Genomic_DNA"/>
</dbReference>
<evidence type="ECO:0000256" key="7">
    <source>
        <dbReference type="ARBA" id="ARBA00022884"/>
    </source>
</evidence>
<dbReference type="CDD" id="cd11572">
    <property type="entry name" value="RlmI_M_like"/>
    <property type="match status" value="1"/>
</dbReference>
<dbReference type="Gene3D" id="2.30.130.10">
    <property type="entry name" value="PUA domain"/>
    <property type="match status" value="1"/>
</dbReference>